<evidence type="ECO:0000256" key="2">
    <source>
        <dbReference type="SAM" id="Phobius"/>
    </source>
</evidence>
<dbReference type="STRING" id="1678841.TBC1_111324"/>
<feature type="domain" description="Peptidase S9 prolyl oligopeptidase catalytic" evidence="3">
    <location>
        <begin position="444"/>
        <end position="659"/>
    </location>
</feature>
<keyword evidence="2" id="KW-1133">Transmembrane helix</keyword>
<evidence type="ECO:0000313" key="5">
    <source>
        <dbReference type="Proteomes" id="UP000053091"/>
    </source>
</evidence>
<keyword evidence="2" id="KW-0812">Transmembrane</keyword>
<dbReference type="AlphaFoldDB" id="A0A0S7BZB2"/>
<dbReference type="Gene3D" id="2.120.10.30">
    <property type="entry name" value="TolB, C-terminal domain"/>
    <property type="match status" value="2"/>
</dbReference>
<dbReference type="PATRIC" id="fig|1678841.3.peg.1499"/>
<accession>A0A0S7BZB2</accession>
<evidence type="ECO:0000259" key="3">
    <source>
        <dbReference type="Pfam" id="PF00326"/>
    </source>
</evidence>
<dbReference type="GO" id="GO:0006508">
    <property type="term" value="P:proteolysis"/>
    <property type="evidence" value="ECO:0007669"/>
    <property type="project" value="InterPro"/>
</dbReference>
<keyword evidence="2" id="KW-0472">Membrane</keyword>
<dbReference type="Pfam" id="PF00326">
    <property type="entry name" value="Peptidase_S9"/>
    <property type="match status" value="1"/>
</dbReference>
<organism evidence="4">
    <name type="scientific">Lentimicrobium saccharophilum</name>
    <dbReference type="NCBI Taxonomy" id="1678841"/>
    <lineage>
        <taxon>Bacteria</taxon>
        <taxon>Pseudomonadati</taxon>
        <taxon>Bacteroidota</taxon>
        <taxon>Bacteroidia</taxon>
        <taxon>Bacteroidales</taxon>
        <taxon>Lentimicrobiaceae</taxon>
        <taxon>Lentimicrobium</taxon>
    </lineage>
</organism>
<dbReference type="PANTHER" id="PTHR42776:SF27">
    <property type="entry name" value="DIPEPTIDYL PEPTIDASE FAMILY MEMBER 6"/>
    <property type="match status" value="1"/>
</dbReference>
<keyword evidence="4" id="KW-0645">Protease</keyword>
<reference evidence="4" key="1">
    <citation type="journal article" date="2015" name="Genome Announc.">
        <title>Draft Genome Sequence of Bacteroidales Strain TBC1, a Novel Isolate from a Methanogenic Wastewater Treatment System.</title>
        <authorList>
            <person name="Tourlousse D.M."/>
            <person name="Matsuura N."/>
            <person name="Sun L."/>
            <person name="Toyonaga M."/>
            <person name="Kuroda K."/>
            <person name="Ohashi A."/>
            <person name="Cruz R."/>
            <person name="Yamaguchi T."/>
            <person name="Sekiguchi Y."/>
        </authorList>
    </citation>
    <scope>NUCLEOTIDE SEQUENCE [LARGE SCALE GENOMIC DNA]</scope>
    <source>
        <strain evidence="4">TBC1</strain>
    </source>
</reference>
<dbReference type="EMBL" id="DF968182">
    <property type="protein sequence ID" value="GAP43182.1"/>
    <property type="molecule type" value="Genomic_DNA"/>
</dbReference>
<dbReference type="InterPro" id="IPR001375">
    <property type="entry name" value="Peptidase_S9_cat"/>
</dbReference>
<dbReference type="Proteomes" id="UP000053091">
    <property type="component" value="Unassembled WGS sequence"/>
</dbReference>
<sequence>MITLPVLIKQYLMKKISVLVIVMIMTTISASLLAQDSKLPPLLDRELFFDNPEISGGQLSPDGKFISFVKPYNGVMNIWVKTLEEPFASARPLTADKQRPVRSYFWSRDGKYILYVQDKGGDENFNIYAVNPSEKPPVGAEVPENRDLTNLKGVRVQIYSVPKTDPDAIYIGLNDRDPAWHDLYRMKLSTGERTLIRQNSGEDRITGWIFDWDDQLRLAMRANADGSNDILRVDESGFTPIYTTNVFETAYPIAFDKNNQRVYLITNKGDDVDLTRLILLDPNTLKEEFVEADPQQRVDLGDVAFSDLRREIIYTSYEDDRNRLYWKDKDFEADYKRISEQLPGVEPYFARTTADERFWIIGSYSDVDPGTTYLFDRVTKKLTFQYRPRPNIPVEHMANMQAIRYPSSDGLEIPAYLTLPKGVEPKNLPLIVMPHGGPWARSGWGFNSYAQFLANRGYAVLDPNFRASTGYGKKFINAGNNEWGRKMQDDITWGVKYLVKQGIADPEKVAIMGGSYGGYATLAGLAFTPDVYACGVSIVGPSNLITLLNSIPPYWESIRTVFHKRMGDPSTPEGEADLKKMSPLFSADKIKSPLLVVQGANDPRVKQHESDQIVVALRDRGFPVEYIVAPDEGHGFARPVNNMAMLAAAEKFLARHLGGRYQESMKPEVAERLKEITVDPKTVILKSTEK</sequence>
<keyword evidence="5" id="KW-1185">Reference proteome</keyword>
<name>A0A0S7BZB2_9BACT</name>
<proteinExistence type="predicted"/>
<keyword evidence="4" id="KW-0031">Aminopeptidase</keyword>
<dbReference type="InterPro" id="IPR011042">
    <property type="entry name" value="6-blade_b-propeller_TolB-like"/>
</dbReference>
<dbReference type="SUPFAM" id="SSF82171">
    <property type="entry name" value="DPP6 N-terminal domain-like"/>
    <property type="match status" value="1"/>
</dbReference>
<dbReference type="SUPFAM" id="SSF53474">
    <property type="entry name" value="alpha/beta-Hydrolases"/>
    <property type="match status" value="1"/>
</dbReference>
<dbReference type="GO" id="GO:0004177">
    <property type="term" value="F:aminopeptidase activity"/>
    <property type="evidence" value="ECO:0007669"/>
    <property type="project" value="UniProtKB-KW"/>
</dbReference>
<dbReference type="OrthoDB" id="9801421at2"/>
<protein>
    <submittedName>
        <fullName evidence="4">Dipeptidyl aminopeptidase</fullName>
    </submittedName>
</protein>
<dbReference type="GO" id="GO:0004252">
    <property type="term" value="F:serine-type endopeptidase activity"/>
    <property type="evidence" value="ECO:0007669"/>
    <property type="project" value="TreeGrafter"/>
</dbReference>
<dbReference type="PANTHER" id="PTHR42776">
    <property type="entry name" value="SERINE PEPTIDASE S9 FAMILY MEMBER"/>
    <property type="match status" value="1"/>
</dbReference>
<gene>
    <name evidence="4" type="ORF">TBC1_111324</name>
</gene>
<evidence type="ECO:0000313" key="4">
    <source>
        <dbReference type="EMBL" id="GAP43182.1"/>
    </source>
</evidence>
<keyword evidence="1" id="KW-0378">Hydrolase</keyword>
<evidence type="ECO:0000256" key="1">
    <source>
        <dbReference type="ARBA" id="ARBA00022801"/>
    </source>
</evidence>
<dbReference type="InterPro" id="IPR029058">
    <property type="entry name" value="AB_hydrolase_fold"/>
</dbReference>
<dbReference type="Gene3D" id="3.40.50.1820">
    <property type="entry name" value="alpha/beta hydrolase"/>
    <property type="match status" value="1"/>
</dbReference>
<feature type="transmembrane region" description="Helical" evidence="2">
    <location>
        <begin position="12"/>
        <end position="34"/>
    </location>
</feature>